<name>A0AAV4XKV5_CAEEX</name>
<gene>
    <name evidence="1" type="ORF">CEXT_502531</name>
</gene>
<evidence type="ECO:0000313" key="1">
    <source>
        <dbReference type="EMBL" id="GIY95312.1"/>
    </source>
</evidence>
<dbReference type="Proteomes" id="UP001054945">
    <property type="component" value="Unassembled WGS sequence"/>
</dbReference>
<keyword evidence="2" id="KW-1185">Reference proteome</keyword>
<dbReference type="AlphaFoldDB" id="A0AAV4XKV5"/>
<proteinExistence type="predicted"/>
<comment type="caution">
    <text evidence="1">The sequence shown here is derived from an EMBL/GenBank/DDBJ whole genome shotgun (WGS) entry which is preliminary data.</text>
</comment>
<evidence type="ECO:0000313" key="2">
    <source>
        <dbReference type="Proteomes" id="UP001054945"/>
    </source>
</evidence>
<dbReference type="EMBL" id="BPLR01000505">
    <property type="protein sequence ID" value="GIY95312.1"/>
    <property type="molecule type" value="Genomic_DNA"/>
</dbReference>
<protein>
    <submittedName>
        <fullName evidence="1">Uncharacterized protein</fullName>
    </submittedName>
</protein>
<sequence length="72" mass="8119">MRDHLGLLTHVYPLDFVESKSTTEKYHGSPRPIPENMCRMKSPARVRVQLQPSATLLFEKQTSPAGGKGSYF</sequence>
<reference evidence="1 2" key="1">
    <citation type="submission" date="2021-06" db="EMBL/GenBank/DDBJ databases">
        <title>Caerostris extrusa draft genome.</title>
        <authorList>
            <person name="Kono N."/>
            <person name="Arakawa K."/>
        </authorList>
    </citation>
    <scope>NUCLEOTIDE SEQUENCE [LARGE SCALE GENOMIC DNA]</scope>
</reference>
<organism evidence="1 2">
    <name type="scientific">Caerostris extrusa</name>
    <name type="common">Bark spider</name>
    <name type="synonym">Caerostris bankana</name>
    <dbReference type="NCBI Taxonomy" id="172846"/>
    <lineage>
        <taxon>Eukaryota</taxon>
        <taxon>Metazoa</taxon>
        <taxon>Ecdysozoa</taxon>
        <taxon>Arthropoda</taxon>
        <taxon>Chelicerata</taxon>
        <taxon>Arachnida</taxon>
        <taxon>Araneae</taxon>
        <taxon>Araneomorphae</taxon>
        <taxon>Entelegynae</taxon>
        <taxon>Araneoidea</taxon>
        <taxon>Araneidae</taxon>
        <taxon>Caerostris</taxon>
    </lineage>
</organism>
<accession>A0AAV4XKV5</accession>